<evidence type="ECO:0000256" key="1">
    <source>
        <dbReference type="SAM" id="MobiDB-lite"/>
    </source>
</evidence>
<comment type="caution">
    <text evidence="2">The sequence shown here is derived from an EMBL/GenBank/DDBJ whole genome shotgun (WGS) entry which is preliminary data.</text>
</comment>
<evidence type="ECO:0000313" key="3">
    <source>
        <dbReference type="Proteomes" id="UP000292445"/>
    </source>
</evidence>
<feature type="compositionally biased region" description="Pro residues" evidence="1">
    <location>
        <begin position="79"/>
        <end position="89"/>
    </location>
</feature>
<dbReference type="OrthoDB" id="8812063at2"/>
<keyword evidence="3" id="KW-1185">Reference proteome</keyword>
<accession>A0A4Q7NBQ8</accession>
<protein>
    <submittedName>
        <fullName evidence="2">Cellulose biosynthesis protein BcsR</fullName>
    </submittedName>
</protein>
<feature type="compositionally biased region" description="Basic and acidic residues" evidence="1">
    <location>
        <begin position="26"/>
        <end position="37"/>
    </location>
</feature>
<sequence>MKESDDIANLFRHFGGQPGQYQEISRANEARQSRERWPLLASIEADQAARLPPVEAPVPGDLPQAPQPAVLPAAARPVAAPPAAEPVPSPAGRIEPHLSPSPASPPPTAPRAGVGVSTTDARMAPEQGPEPQLQALFTRLARPAPQPPAGKKSESLLERLNRL</sequence>
<proteinExistence type="predicted"/>
<dbReference type="RefSeq" id="WP_130358124.1">
    <property type="nucleotide sequence ID" value="NZ_SGXC01000002.1"/>
</dbReference>
<reference evidence="2 3" key="1">
    <citation type="submission" date="2019-02" db="EMBL/GenBank/DDBJ databases">
        <title>Genomic Encyclopedia of Type Strains, Phase IV (KMG-IV): sequencing the most valuable type-strain genomes for metagenomic binning, comparative biology and taxonomic classification.</title>
        <authorList>
            <person name="Goeker M."/>
        </authorList>
    </citation>
    <scope>NUCLEOTIDE SEQUENCE [LARGE SCALE GENOMIC DNA]</scope>
    <source>
        <strain evidence="2 3">K24</strain>
    </source>
</reference>
<dbReference type="Pfam" id="PF10945">
    <property type="entry name" value="CBP_BcsR"/>
    <property type="match status" value="1"/>
</dbReference>
<feature type="compositionally biased region" description="Basic and acidic residues" evidence="1">
    <location>
        <begin position="151"/>
        <end position="163"/>
    </location>
</feature>
<dbReference type="EMBL" id="SGXC01000002">
    <property type="protein sequence ID" value="RZS80349.1"/>
    <property type="molecule type" value="Genomic_DNA"/>
</dbReference>
<feature type="compositionally biased region" description="Low complexity" evidence="1">
    <location>
        <begin position="63"/>
        <end position="78"/>
    </location>
</feature>
<organism evidence="2 3">
    <name type="scientific">Pigmentiphaga kullae</name>
    <dbReference type="NCBI Taxonomy" id="151784"/>
    <lineage>
        <taxon>Bacteria</taxon>
        <taxon>Pseudomonadati</taxon>
        <taxon>Pseudomonadota</taxon>
        <taxon>Betaproteobacteria</taxon>
        <taxon>Burkholderiales</taxon>
        <taxon>Alcaligenaceae</taxon>
        <taxon>Pigmentiphaga</taxon>
    </lineage>
</organism>
<dbReference type="Proteomes" id="UP000292445">
    <property type="component" value="Unassembled WGS sequence"/>
</dbReference>
<evidence type="ECO:0000313" key="2">
    <source>
        <dbReference type="EMBL" id="RZS80349.1"/>
    </source>
</evidence>
<dbReference type="InterPro" id="IPR024487">
    <property type="entry name" value="CBP_BcsR"/>
</dbReference>
<gene>
    <name evidence="2" type="ORF">EV675_2949</name>
</gene>
<feature type="region of interest" description="Disordered" evidence="1">
    <location>
        <begin position="1"/>
        <end position="163"/>
    </location>
</feature>
<name>A0A4Q7NBQ8_9BURK</name>
<dbReference type="NCBIfam" id="NF040718">
    <property type="entry name" value="BcsP_of_Ic"/>
    <property type="match status" value="1"/>
</dbReference>
<dbReference type="AlphaFoldDB" id="A0A4Q7NBQ8"/>